<organism evidence="1">
    <name type="scientific">Bacillus subtilis</name>
    <dbReference type="NCBI Taxonomy" id="1423"/>
    <lineage>
        <taxon>Bacteria</taxon>
        <taxon>Bacillati</taxon>
        <taxon>Bacillota</taxon>
        <taxon>Bacilli</taxon>
        <taxon>Bacillales</taxon>
        <taxon>Bacillaceae</taxon>
        <taxon>Bacillus</taxon>
    </lineage>
</organism>
<reference evidence="1" key="3">
    <citation type="journal article" date="2004" name="Mol. Biol. (Mosk.)">
        <title>The replication system of plasmids from Bacillus subtilis environmental isolates.</title>
        <authorList>
            <person name="Lagodich A.V."/>
            <person name="Shtaniuk Iu.V."/>
            <person name="Prozorov A.A."/>
            <person name="Titok M.A."/>
        </authorList>
    </citation>
    <scope>NUCLEOTIDE SEQUENCE</scope>
    <source>
        <strain evidence="1">72</strain>
        <plasmid evidence="1">pBS72</plasmid>
    </source>
</reference>
<reference evidence="1" key="2">
    <citation type="journal article" date="2003" name="Plasmid">
        <title>Bacillus subtilis soil isolates: plasmid replicon analysis and construction of a new theta-replicating vector.</title>
        <authorList>
            <person name="Titok M.A."/>
            <person name="Chapuis J."/>
            <person name="Selezneva Y.V."/>
            <person name="Lagodich A.V."/>
            <person name="Prokulevich V.A."/>
            <person name="Ehrlich S.D."/>
            <person name="Janniere L."/>
        </authorList>
    </citation>
    <scope>NUCLEOTIDE SEQUENCE</scope>
    <source>
        <strain evidence="1">72</strain>
        <plasmid evidence="1">pBS72</plasmid>
    </source>
</reference>
<proteinExistence type="predicted"/>
<dbReference type="RefSeq" id="WP_172688844.1">
    <property type="nucleotide sequence ID" value="NZ_JARTBI010000013.1"/>
</dbReference>
<dbReference type="EMBL" id="KX711616">
    <property type="protein sequence ID" value="APB62357.1"/>
    <property type="molecule type" value="Genomic_DNA"/>
</dbReference>
<reference evidence="1" key="1">
    <citation type="journal article" date="2002" name="Mikrobiologiia">
        <title>Soil strain of Bacillus subtilis harboring a large plasmid that mediates high-frequency conjugal mobilization.</title>
        <authorList>
            <person name="Lotareva O.V."/>
            <person name="Poluektova E.U."/>
            <person name="Titok M.A."/>
            <person name="Prozorov A.A."/>
        </authorList>
    </citation>
    <scope>NUCLEOTIDE SEQUENCE</scope>
    <source>
        <strain evidence="1">72</strain>
        <plasmid evidence="1">pBS72</plasmid>
    </source>
</reference>
<sequence>MNAKGIKTFKKHCKIGDELSVSFISSEGSDSDSKHYIGIITDITESKVCLKSNDELDLFDSQPATRDIPLSTIYYFWNRTNGFTF</sequence>
<name>A0A1J0AKW0_BACIU</name>
<protein>
    <submittedName>
        <fullName evidence="1">Uncharacterized protein</fullName>
    </submittedName>
</protein>
<accession>A0A1J0AKW0</accession>
<keyword evidence="1" id="KW-0614">Plasmid</keyword>
<reference evidence="1" key="5">
    <citation type="submission" date="2016-08" db="EMBL/GenBank/DDBJ databases">
        <authorList>
            <person name="Satsunkevich N.E."/>
            <person name="Valentovich L.N."/>
            <person name="Kolomiets E.I."/>
            <person name="Titok M.A."/>
        </authorList>
    </citation>
    <scope>NUCLEOTIDE SEQUENCE</scope>
    <source>
        <strain evidence="1">72</strain>
        <plasmid evidence="1">pBS72</plasmid>
    </source>
</reference>
<dbReference type="AlphaFoldDB" id="A0A1J0AKW0"/>
<reference evidence="1" key="4">
    <citation type="journal article" date="2006" name="Microbiology">
        <title>The replicative polymerases PolC and DnaE are required for theta replication of the Bacillus subtilis plasmid pBS72.</title>
        <authorList>
            <person name="Titok M."/>
            <person name="Suski C."/>
            <person name="Dalmais B."/>
            <person name="Ehrlich S.D."/>
            <person name="Janniere L."/>
        </authorList>
    </citation>
    <scope>NUCLEOTIDE SEQUENCE</scope>
    <source>
        <strain evidence="1">72</strain>
        <plasmid evidence="1">pBS72</plasmid>
    </source>
</reference>
<gene>
    <name evidence="1" type="ORF">pBS72_0880</name>
</gene>
<evidence type="ECO:0000313" key="1">
    <source>
        <dbReference type="EMBL" id="APB62357.1"/>
    </source>
</evidence>
<geneLocation type="plasmid" evidence="1">
    <name>pBS72</name>
</geneLocation>